<accession>A0A7X5TJA3</accession>
<evidence type="ECO:0000313" key="3">
    <source>
        <dbReference type="Proteomes" id="UP000591844"/>
    </source>
</evidence>
<dbReference type="RefSeq" id="WP_166310889.1">
    <property type="nucleotide sequence ID" value="NZ_CAWPIB010000077.1"/>
</dbReference>
<keyword evidence="1" id="KW-1133">Transmembrane helix</keyword>
<reference evidence="2 3" key="1">
    <citation type="submission" date="2018-02" db="EMBL/GenBank/DDBJ databases">
        <authorList>
            <person name="Machado R.A."/>
        </authorList>
    </citation>
    <scope>NUCLEOTIDE SEQUENCE [LARGE SCALE GENOMIC DNA]</scope>
    <source>
        <strain evidence="2 3">DSM 19724</strain>
    </source>
</reference>
<keyword evidence="1" id="KW-0812">Transmembrane</keyword>
<keyword evidence="1" id="KW-0472">Membrane</keyword>
<evidence type="ECO:0000313" key="2">
    <source>
        <dbReference type="EMBL" id="NHB94760.1"/>
    </source>
</evidence>
<proteinExistence type="predicted"/>
<dbReference type="EMBL" id="PUJW01000077">
    <property type="protein sequence ID" value="NHB94760.1"/>
    <property type="molecule type" value="Genomic_DNA"/>
</dbReference>
<name>A0A7X5TJA3_9GAMM</name>
<gene>
    <name evidence="2" type="ORF">C5469_22640</name>
</gene>
<dbReference type="AlphaFoldDB" id="A0A7X5TJA3"/>
<protein>
    <submittedName>
        <fullName evidence="2">Uncharacterized protein</fullName>
    </submittedName>
</protein>
<dbReference type="Proteomes" id="UP000591844">
    <property type="component" value="Unassembled WGS sequence"/>
</dbReference>
<comment type="caution">
    <text evidence="2">The sequence shown here is derived from an EMBL/GenBank/DDBJ whole genome shotgun (WGS) entry which is preliminary data.</text>
</comment>
<sequence length="96" mass="11195">MAKNSRKDEPMNEGVMSFVLFCFLIMFCFGGWVQFDKIHNALFTGCFPSSDLMLGRMRPHPALCVQDKPFSYWIDIALCYVLFTRTGGYYRFMPCH</sequence>
<keyword evidence="3" id="KW-1185">Reference proteome</keyword>
<organism evidence="2 3">
    <name type="scientific">Photorhabdus cinerea</name>
    <dbReference type="NCBI Taxonomy" id="471575"/>
    <lineage>
        <taxon>Bacteria</taxon>
        <taxon>Pseudomonadati</taxon>
        <taxon>Pseudomonadota</taxon>
        <taxon>Gammaproteobacteria</taxon>
        <taxon>Enterobacterales</taxon>
        <taxon>Morganellaceae</taxon>
        <taxon>Photorhabdus</taxon>
    </lineage>
</organism>
<evidence type="ECO:0000256" key="1">
    <source>
        <dbReference type="SAM" id="Phobius"/>
    </source>
</evidence>
<feature type="transmembrane region" description="Helical" evidence="1">
    <location>
        <begin position="15"/>
        <end position="33"/>
    </location>
</feature>